<keyword evidence="2" id="KW-1185">Reference proteome</keyword>
<dbReference type="AlphaFoldDB" id="A0A402A0G5"/>
<name>A0A402A0G5_9CHLR</name>
<evidence type="ECO:0000313" key="1">
    <source>
        <dbReference type="EMBL" id="GCE12640.1"/>
    </source>
</evidence>
<organism evidence="1 2">
    <name type="scientific">Tengunoibacter tsumagoiensis</name>
    <dbReference type="NCBI Taxonomy" id="2014871"/>
    <lineage>
        <taxon>Bacteria</taxon>
        <taxon>Bacillati</taxon>
        <taxon>Chloroflexota</taxon>
        <taxon>Ktedonobacteria</taxon>
        <taxon>Ktedonobacterales</taxon>
        <taxon>Dictyobacteraceae</taxon>
        <taxon>Tengunoibacter</taxon>
    </lineage>
</organism>
<sequence>MSQTGQSYTFAGQLLTCPICKQSSFEQESTLLHHEEDAQTPTDTYLCTICGYMLWFSPAEVDAPGQAYLLLNRPLQCAMCAHTLFHSSEILLNTRTAIFMQFNWATHHALNYICAHCGFIKWFFTEEVARPGKTYHVAHRQLTCQSCTRIAFRERETLLSSKSPTFPEADWTDQSTKNYICTTCGSIHWFVS</sequence>
<proteinExistence type="predicted"/>
<evidence type="ECO:0000313" key="2">
    <source>
        <dbReference type="Proteomes" id="UP000287352"/>
    </source>
</evidence>
<gene>
    <name evidence="1" type="ORF">KTT_24990</name>
</gene>
<dbReference type="RefSeq" id="WP_126580241.1">
    <property type="nucleotide sequence ID" value="NZ_BIFR01000001.1"/>
</dbReference>
<reference evidence="2" key="1">
    <citation type="submission" date="2018-12" db="EMBL/GenBank/DDBJ databases">
        <title>Tengunoibacter tsumagoiensis gen. nov., sp. nov., Dictyobacter kobayashii sp. nov., D. alpinus sp. nov., and D. joshuensis sp. nov. and description of Dictyobacteraceae fam. nov. within the order Ktedonobacterales isolated from Tengu-no-mugimeshi.</title>
        <authorList>
            <person name="Wang C.M."/>
            <person name="Zheng Y."/>
            <person name="Sakai Y."/>
            <person name="Toyoda A."/>
            <person name="Minakuchi Y."/>
            <person name="Abe K."/>
            <person name="Yokota A."/>
            <person name="Yabe S."/>
        </authorList>
    </citation>
    <scope>NUCLEOTIDE SEQUENCE [LARGE SCALE GENOMIC DNA]</scope>
    <source>
        <strain evidence="2">Uno3</strain>
    </source>
</reference>
<dbReference type="EMBL" id="BIFR01000001">
    <property type="protein sequence ID" value="GCE12640.1"/>
    <property type="molecule type" value="Genomic_DNA"/>
</dbReference>
<dbReference type="OrthoDB" id="72206at2"/>
<comment type="caution">
    <text evidence="1">The sequence shown here is derived from an EMBL/GenBank/DDBJ whole genome shotgun (WGS) entry which is preliminary data.</text>
</comment>
<accession>A0A402A0G5</accession>
<protein>
    <submittedName>
        <fullName evidence="1">Uncharacterized protein</fullName>
    </submittedName>
</protein>
<dbReference type="Proteomes" id="UP000287352">
    <property type="component" value="Unassembled WGS sequence"/>
</dbReference>